<feature type="domain" description="UvrD-like helicase ATP-binding" evidence="5">
    <location>
        <begin position="1"/>
        <end position="106"/>
    </location>
</feature>
<keyword evidence="3" id="KW-0347">Helicase</keyword>
<feature type="non-terminal residue" evidence="6">
    <location>
        <position position="111"/>
    </location>
</feature>
<evidence type="ECO:0000313" key="6">
    <source>
        <dbReference type="EMBL" id="GAI42952.1"/>
    </source>
</evidence>
<dbReference type="SUPFAM" id="SSF52540">
    <property type="entry name" value="P-loop containing nucleoside triphosphate hydrolases"/>
    <property type="match status" value="1"/>
</dbReference>
<dbReference type="PANTHER" id="PTHR11070:SF2">
    <property type="entry name" value="ATP-DEPENDENT DNA HELICASE SRS2"/>
    <property type="match status" value="1"/>
</dbReference>
<sequence length="111" mass="12889">MDFAELERYFLDKLQQGELSPFTSQLKAIFVDEFQDTNILQEAIYYDIAREINSRITVVGDDDQSLYRFRGGTVELFRDASPRMQAALGITNEPDIRYLTTNYRAPRLLVV</sequence>
<dbReference type="PROSITE" id="PS51198">
    <property type="entry name" value="UVRD_HELICASE_ATP_BIND"/>
    <property type="match status" value="1"/>
</dbReference>
<dbReference type="InterPro" id="IPR000212">
    <property type="entry name" value="DNA_helicase_UvrD/REP"/>
</dbReference>
<evidence type="ECO:0000256" key="4">
    <source>
        <dbReference type="ARBA" id="ARBA00022840"/>
    </source>
</evidence>
<evidence type="ECO:0000256" key="1">
    <source>
        <dbReference type="ARBA" id="ARBA00022741"/>
    </source>
</evidence>
<evidence type="ECO:0000256" key="3">
    <source>
        <dbReference type="ARBA" id="ARBA00022806"/>
    </source>
</evidence>
<dbReference type="InterPro" id="IPR014016">
    <property type="entry name" value="UvrD-like_ATP-bd"/>
</dbReference>
<protein>
    <recommendedName>
        <fullName evidence="5">UvrD-like helicase ATP-binding domain-containing protein</fullName>
    </recommendedName>
</protein>
<dbReference type="PANTHER" id="PTHR11070">
    <property type="entry name" value="UVRD / RECB / PCRA DNA HELICASE FAMILY MEMBER"/>
    <property type="match status" value="1"/>
</dbReference>
<keyword evidence="2" id="KW-0378">Hydrolase</keyword>
<dbReference type="GO" id="GO:0043138">
    <property type="term" value="F:3'-5' DNA helicase activity"/>
    <property type="evidence" value="ECO:0007669"/>
    <property type="project" value="TreeGrafter"/>
</dbReference>
<organism evidence="6">
    <name type="scientific">marine sediment metagenome</name>
    <dbReference type="NCBI Taxonomy" id="412755"/>
    <lineage>
        <taxon>unclassified sequences</taxon>
        <taxon>metagenomes</taxon>
        <taxon>ecological metagenomes</taxon>
    </lineage>
</organism>
<dbReference type="Pfam" id="PF00580">
    <property type="entry name" value="UvrD-helicase"/>
    <property type="match status" value="1"/>
</dbReference>
<dbReference type="GO" id="GO:0033202">
    <property type="term" value="C:DNA helicase complex"/>
    <property type="evidence" value="ECO:0007669"/>
    <property type="project" value="TreeGrafter"/>
</dbReference>
<reference evidence="6" key="1">
    <citation type="journal article" date="2014" name="Front. Microbiol.">
        <title>High frequency of phylogenetically diverse reductive dehalogenase-homologous genes in deep subseafloor sedimentary metagenomes.</title>
        <authorList>
            <person name="Kawai M."/>
            <person name="Futagami T."/>
            <person name="Toyoda A."/>
            <person name="Takaki Y."/>
            <person name="Nishi S."/>
            <person name="Hori S."/>
            <person name="Arai W."/>
            <person name="Tsubouchi T."/>
            <person name="Morono Y."/>
            <person name="Uchiyama I."/>
            <person name="Ito T."/>
            <person name="Fujiyama A."/>
            <person name="Inagaki F."/>
            <person name="Takami H."/>
        </authorList>
    </citation>
    <scope>NUCLEOTIDE SEQUENCE</scope>
    <source>
        <strain evidence="6">Expedition CK06-06</strain>
    </source>
</reference>
<dbReference type="Gene3D" id="3.40.50.300">
    <property type="entry name" value="P-loop containing nucleotide triphosphate hydrolases"/>
    <property type="match status" value="1"/>
</dbReference>
<dbReference type="InterPro" id="IPR027417">
    <property type="entry name" value="P-loop_NTPase"/>
</dbReference>
<keyword evidence="4" id="KW-0067">ATP-binding</keyword>
<gene>
    <name evidence="6" type="ORF">S06H3_46693</name>
</gene>
<evidence type="ECO:0000256" key="2">
    <source>
        <dbReference type="ARBA" id="ARBA00022801"/>
    </source>
</evidence>
<accession>X1NG08</accession>
<dbReference type="EMBL" id="BARV01029261">
    <property type="protein sequence ID" value="GAI42952.1"/>
    <property type="molecule type" value="Genomic_DNA"/>
</dbReference>
<dbReference type="GO" id="GO:0000725">
    <property type="term" value="P:recombinational repair"/>
    <property type="evidence" value="ECO:0007669"/>
    <property type="project" value="TreeGrafter"/>
</dbReference>
<dbReference type="GO" id="GO:0005829">
    <property type="term" value="C:cytosol"/>
    <property type="evidence" value="ECO:0007669"/>
    <property type="project" value="TreeGrafter"/>
</dbReference>
<keyword evidence="1" id="KW-0547">Nucleotide-binding</keyword>
<dbReference type="AlphaFoldDB" id="X1NG08"/>
<dbReference type="GO" id="GO:0003677">
    <property type="term" value="F:DNA binding"/>
    <property type="evidence" value="ECO:0007669"/>
    <property type="project" value="InterPro"/>
</dbReference>
<comment type="caution">
    <text evidence="6">The sequence shown here is derived from an EMBL/GenBank/DDBJ whole genome shotgun (WGS) entry which is preliminary data.</text>
</comment>
<proteinExistence type="predicted"/>
<dbReference type="GO" id="GO:0016787">
    <property type="term" value="F:hydrolase activity"/>
    <property type="evidence" value="ECO:0007669"/>
    <property type="project" value="UniProtKB-KW"/>
</dbReference>
<name>X1NG08_9ZZZZ</name>
<dbReference type="GO" id="GO:0005524">
    <property type="term" value="F:ATP binding"/>
    <property type="evidence" value="ECO:0007669"/>
    <property type="project" value="UniProtKB-KW"/>
</dbReference>
<evidence type="ECO:0000259" key="5">
    <source>
        <dbReference type="PROSITE" id="PS51198"/>
    </source>
</evidence>